<feature type="signal peptide" evidence="1">
    <location>
        <begin position="1"/>
        <end position="28"/>
    </location>
</feature>
<feature type="chain" id="PRO_5002112109" evidence="1">
    <location>
        <begin position="29"/>
        <end position="49"/>
    </location>
</feature>
<evidence type="ECO:0000256" key="1">
    <source>
        <dbReference type="SAM" id="SignalP"/>
    </source>
</evidence>
<dbReference type="EMBL" id="HACG01052000">
    <property type="protein sequence ID" value="CEK98871.1"/>
    <property type="molecule type" value="Transcribed_RNA"/>
</dbReference>
<name>A0A0B7C2K6_9EUPU</name>
<gene>
    <name evidence="2" type="primary">ORF219851</name>
</gene>
<proteinExistence type="predicted"/>
<keyword evidence="1" id="KW-0732">Signal</keyword>
<protein>
    <submittedName>
        <fullName evidence="2">Uncharacterized protein</fullName>
    </submittedName>
</protein>
<organism evidence="2">
    <name type="scientific">Arion vulgaris</name>
    <dbReference type="NCBI Taxonomy" id="1028688"/>
    <lineage>
        <taxon>Eukaryota</taxon>
        <taxon>Metazoa</taxon>
        <taxon>Spiralia</taxon>
        <taxon>Lophotrochozoa</taxon>
        <taxon>Mollusca</taxon>
        <taxon>Gastropoda</taxon>
        <taxon>Heterobranchia</taxon>
        <taxon>Euthyneura</taxon>
        <taxon>Panpulmonata</taxon>
        <taxon>Eupulmonata</taxon>
        <taxon>Stylommatophora</taxon>
        <taxon>Helicina</taxon>
        <taxon>Arionoidea</taxon>
        <taxon>Arionidae</taxon>
        <taxon>Arion</taxon>
    </lineage>
</organism>
<reference evidence="2" key="1">
    <citation type="submission" date="2014-12" db="EMBL/GenBank/DDBJ databases">
        <title>Insight into the proteome of Arion vulgaris.</title>
        <authorList>
            <person name="Aradska J."/>
            <person name="Bulat T."/>
            <person name="Smidak R."/>
            <person name="Sarate P."/>
            <person name="Gangsoo J."/>
            <person name="Sialana F."/>
            <person name="Bilban M."/>
            <person name="Lubec G."/>
        </authorList>
    </citation>
    <scope>NUCLEOTIDE SEQUENCE</scope>
    <source>
        <tissue evidence="2">Skin</tissue>
    </source>
</reference>
<dbReference type="AlphaFoldDB" id="A0A0B7C2K6"/>
<sequence>MEKNGMTIQIRTFTTRIVLIFIVMPGQAEIQRYEQPNRLGMAIVQSGEA</sequence>
<accession>A0A0B7C2K6</accession>
<evidence type="ECO:0000313" key="2">
    <source>
        <dbReference type="EMBL" id="CEK98871.1"/>
    </source>
</evidence>
<feature type="non-terminal residue" evidence="2">
    <location>
        <position position="49"/>
    </location>
</feature>